<dbReference type="PANTHER" id="PTHR43126:SF2">
    <property type="entry name" value="D-ALANYL-D-ALANINE DIPEPTIDASE"/>
    <property type="match status" value="1"/>
</dbReference>
<proteinExistence type="inferred from homology"/>
<evidence type="ECO:0000256" key="6">
    <source>
        <dbReference type="ARBA" id="ARBA00022997"/>
    </source>
</evidence>
<keyword evidence="8 10" id="KW-0961">Cell wall biogenesis/degradation</keyword>
<keyword evidence="4 9" id="KW-0378">Hydrolase</keyword>
<evidence type="ECO:0000256" key="3">
    <source>
        <dbReference type="ARBA" id="ARBA00022723"/>
    </source>
</evidence>
<comment type="cofactor">
    <cofactor evidence="9">
        <name>Zn(2+)</name>
        <dbReference type="ChEBI" id="CHEBI:29105"/>
    </cofactor>
    <text evidence="9">Binds 1 zinc ion per subunit.</text>
</comment>
<dbReference type="Gene3D" id="3.30.1380.10">
    <property type="match status" value="1"/>
</dbReference>
<feature type="binding site" evidence="9">
    <location>
        <position position="108"/>
    </location>
    <ligand>
        <name>Zn(2+)</name>
        <dbReference type="ChEBI" id="CHEBI:29105"/>
        <note>catalytic</note>
    </ligand>
</feature>
<evidence type="ECO:0000313" key="12">
    <source>
        <dbReference type="Proteomes" id="UP001589867"/>
    </source>
</evidence>
<organism evidence="11 12">
    <name type="scientific">Phytohabitans kaempferiae</name>
    <dbReference type="NCBI Taxonomy" id="1620943"/>
    <lineage>
        <taxon>Bacteria</taxon>
        <taxon>Bacillati</taxon>
        <taxon>Actinomycetota</taxon>
        <taxon>Actinomycetes</taxon>
        <taxon>Micromonosporales</taxon>
        <taxon>Micromonosporaceae</taxon>
    </lineage>
</organism>
<dbReference type="Pfam" id="PF01427">
    <property type="entry name" value="Peptidase_M15"/>
    <property type="match status" value="1"/>
</dbReference>
<sequence length="207" mass="22270">MTILLSDPRVAAVPVRDAGEALVRLDADFGPARAWVRRGLGERLAAARDALPAGLRLRVVEGHRPVRQQRSIIATYSTQLRRLHPGLPDAELHRLTSRFVSPVEVAPHVAAAAVDLTLVDPEGVELDMGTPIDATPEQSGGACYFAAEGIDADARARRELLAKVLGGAGLVNYPTEWWHWSYGDRYWALMTGAPAALYGPVPAEPAA</sequence>
<comment type="function">
    <text evidence="9 10">Catalyzes hydrolysis of the D-alanyl-D-alanine dipeptide.</text>
</comment>
<feature type="site" description="Transition state stabilizer" evidence="9">
    <location>
        <position position="64"/>
    </location>
</feature>
<protein>
    <recommendedName>
        <fullName evidence="9 10">D-alanyl-D-alanine dipeptidase</fullName>
        <shortName evidence="9 10">D-Ala-D-Ala dipeptidase</shortName>
        <ecNumber evidence="9 10">3.4.13.22</ecNumber>
    </recommendedName>
</protein>
<evidence type="ECO:0000256" key="10">
    <source>
        <dbReference type="PIRNR" id="PIRNR026671"/>
    </source>
</evidence>
<reference evidence="11 12" key="1">
    <citation type="submission" date="2024-09" db="EMBL/GenBank/DDBJ databases">
        <authorList>
            <person name="Sun Q."/>
            <person name="Mori K."/>
        </authorList>
    </citation>
    <scope>NUCLEOTIDE SEQUENCE [LARGE SCALE GENOMIC DNA]</scope>
    <source>
        <strain evidence="11 12">TBRC 3947</strain>
    </source>
</reference>
<keyword evidence="5 9" id="KW-0862">Zinc</keyword>
<dbReference type="PANTHER" id="PTHR43126">
    <property type="entry name" value="D-ALANYL-D-ALANINE DIPEPTIDASE"/>
    <property type="match status" value="1"/>
</dbReference>
<evidence type="ECO:0000256" key="9">
    <source>
        <dbReference type="HAMAP-Rule" id="MF_01924"/>
    </source>
</evidence>
<dbReference type="EMBL" id="JBHLUH010000007">
    <property type="protein sequence ID" value="MFC0527181.1"/>
    <property type="molecule type" value="Genomic_DNA"/>
</dbReference>
<dbReference type="EC" id="3.4.13.22" evidence="9 10"/>
<evidence type="ECO:0000256" key="7">
    <source>
        <dbReference type="ARBA" id="ARBA00023049"/>
    </source>
</evidence>
<gene>
    <name evidence="11" type="ORF">ACFFIA_05870</name>
</gene>
<dbReference type="InterPro" id="IPR009045">
    <property type="entry name" value="Zn_M74/Hedgehog-like"/>
</dbReference>
<keyword evidence="3 9" id="KW-0479">Metal-binding</keyword>
<comment type="caution">
    <text evidence="11">The sequence shown here is derived from an EMBL/GenBank/DDBJ whole genome shotgun (WGS) entry which is preliminary data.</text>
</comment>
<name>A0ABV6LXN4_9ACTN</name>
<feature type="binding site" evidence="9">
    <location>
        <position position="179"/>
    </location>
    <ligand>
        <name>Zn(2+)</name>
        <dbReference type="ChEBI" id="CHEBI:29105"/>
        <note>catalytic</note>
    </ligand>
</feature>
<dbReference type="InterPro" id="IPR000755">
    <property type="entry name" value="A_A_dipeptidase"/>
</dbReference>
<keyword evidence="2 9" id="KW-0645">Protease</keyword>
<dbReference type="HAMAP" id="MF_01924">
    <property type="entry name" value="A_A_dipeptidase"/>
    <property type="match status" value="1"/>
</dbReference>
<dbReference type="Proteomes" id="UP001589867">
    <property type="component" value="Unassembled WGS sequence"/>
</dbReference>
<comment type="catalytic activity">
    <reaction evidence="1 9 10">
        <text>D-alanyl-D-alanine + H2O = 2 D-alanine</text>
        <dbReference type="Rhea" id="RHEA:20661"/>
        <dbReference type="ChEBI" id="CHEBI:15377"/>
        <dbReference type="ChEBI" id="CHEBI:57416"/>
        <dbReference type="ChEBI" id="CHEBI:57822"/>
        <dbReference type="EC" id="3.4.13.22"/>
    </reaction>
</comment>
<evidence type="ECO:0000256" key="8">
    <source>
        <dbReference type="ARBA" id="ARBA00023316"/>
    </source>
</evidence>
<dbReference type="PIRSF" id="PIRSF026671">
    <property type="entry name" value="AA_dipeptidase"/>
    <property type="match status" value="1"/>
</dbReference>
<dbReference type="SUPFAM" id="SSF55166">
    <property type="entry name" value="Hedgehog/DD-peptidase"/>
    <property type="match status" value="1"/>
</dbReference>
<keyword evidence="6 9" id="KW-0224">Dipeptidase</keyword>
<accession>A0ABV6LXN4</accession>
<evidence type="ECO:0000256" key="1">
    <source>
        <dbReference type="ARBA" id="ARBA00001362"/>
    </source>
</evidence>
<evidence type="ECO:0000256" key="2">
    <source>
        <dbReference type="ARBA" id="ARBA00022670"/>
    </source>
</evidence>
<keyword evidence="12" id="KW-1185">Reference proteome</keyword>
<evidence type="ECO:0000256" key="4">
    <source>
        <dbReference type="ARBA" id="ARBA00022801"/>
    </source>
</evidence>
<comment type="similarity">
    <text evidence="9 10">Belongs to the peptidase M15D family.</text>
</comment>
<evidence type="ECO:0000256" key="5">
    <source>
        <dbReference type="ARBA" id="ARBA00022833"/>
    </source>
</evidence>
<feature type="binding site" evidence="9">
    <location>
        <position position="115"/>
    </location>
    <ligand>
        <name>Zn(2+)</name>
        <dbReference type="ChEBI" id="CHEBI:29105"/>
        <note>catalytic</note>
    </ligand>
</feature>
<evidence type="ECO:0000313" key="11">
    <source>
        <dbReference type="EMBL" id="MFC0527181.1"/>
    </source>
</evidence>
<feature type="active site" description="Proton donor/acceptor" evidence="9">
    <location>
        <position position="176"/>
    </location>
</feature>
<keyword evidence="7 9" id="KW-0482">Metalloprotease</keyword>
<dbReference type="RefSeq" id="WP_377246584.1">
    <property type="nucleotide sequence ID" value="NZ_JBHLUH010000007.1"/>
</dbReference>